<feature type="compositionally biased region" description="Polar residues" evidence="1">
    <location>
        <begin position="114"/>
        <end position="135"/>
    </location>
</feature>
<evidence type="ECO:0000313" key="3">
    <source>
        <dbReference type="Proteomes" id="UP001437256"/>
    </source>
</evidence>
<evidence type="ECO:0000256" key="1">
    <source>
        <dbReference type="SAM" id="MobiDB-lite"/>
    </source>
</evidence>
<feature type="region of interest" description="Disordered" evidence="1">
    <location>
        <begin position="113"/>
        <end position="135"/>
    </location>
</feature>
<sequence length="135" mass="15487">MVPALALKSPSKREALFTLRRKLRVETIPLNRIPSFMDHFLNYQSPSVDYDSEEIMLELAYRIKMNKLHHVVDLSTPRKYVISRPDTHHIQLLWAGQETWASMTAHDGFDGVSGVSTQSRLPDSFERSTSSWAEA</sequence>
<organism evidence="2 3">
    <name type="scientific">Marasmius tenuissimus</name>
    <dbReference type="NCBI Taxonomy" id="585030"/>
    <lineage>
        <taxon>Eukaryota</taxon>
        <taxon>Fungi</taxon>
        <taxon>Dikarya</taxon>
        <taxon>Basidiomycota</taxon>
        <taxon>Agaricomycotina</taxon>
        <taxon>Agaricomycetes</taxon>
        <taxon>Agaricomycetidae</taxon>
        <taxon>Agaricales</taxon>
        <taxon>Marasmiineae</taxon>
        <taxon>Marasmiaceae</taxon>
        <taxon>Marasmius</taxon>
    </lineage>
</organism>
<name>A0ABR3A257_9AGAR</name>
<gene>
    <name evidence="2" type="ORF">AAF712_005388</name>
</gene>
<dbReference type="Proteomes" id="UP001437256">
    <property type="component" value="Unassembled WGS sequence"/>
</dbReference>
<dbReference type="EMBL" id="JBBXMP010000024">
    <property type="protein sequence ID" value="KAL0067673.1"/>
    <property type="molecule type" value="Genomic_DNA"/>
</dbReference>
<comment type="caution">
    <text evidence="2">The sequence shown here is derived from an EMBL/GenBank/DDBJ whole genome shotgun (WGS) entry which is preliminary data.</text>
</comment>
<evidence type="ECO:0000313" key="2">
    <source>
        <dbReference type="EMBL" id="KAL0067673.1"/>
    </source>
</evidence>
<protein>
    <submittedName>
        <fullName evidence="2">Uncharacterized protein</fullName>
    </submittedName>
</protein>
<reference evidence="2 3" key="1">
    <citation type="submission" date="2024-05" db="EMBL/GenBank/DDBJ databases">
        <title>A draft genome resource for the thread blight pathogen Marasmius tenuissimus strain MS-2.</title>
        <authorList>
            <person name="Yulfo-Soto G.E."/>
            <person name="Baruah I.K."/>
            <person name="Amoako-Attah I."/>
            <person name="Bukari Y."/>
            <person name="Meinhardt L.W."/>
            <person name="Bailey B.A."/>
            <person name="Cohen S.P."/>
        </authorList>
    </citation>
    <scope>NUCLEOTIDE SEQUENCE [LARGE SCALE GENOMIC DNA]</scope>
    <source>
        <strain evidence="2 3">MS-2</strain>
    </source>
</reference>
<proteinExistence type="predicted"/>
<accession>A0ABR3A257</accession>
<keyword evidence="3" id="KW-1185">Reference proteome</keyword>